<reference evidence="1" key="1">
    <citation type="submission" date="2023-03" db="EMBL/GenBank/DDBJ databases">
        <authorList>
            <person name="Julca I."/>
        </authorList>
    </citation>
    <scope>NUCLEOTIDE SEQUENCE</scope>
</reference>
<dbReference type="EMBL" id="OX459118">
    <property type="protein sequence ID" value="CAI9090395.1"/>
    <property type="molecule type" value="Genomic_DNA"/>
</dbReference>
<accession>A0AAV1C4M2</accession>
<dbReference type="Gene3D" id="3.40.462.20">
    <property type="match status" value="1"/>
</dbReference>
<sequence>MGKCFPALGLTKQDCHEMSWIETYPFLLGISIDNNLDIQNFLTNRTALGNQPPFFKWKVDFSVDPILPEGLIKIFKELYKLPPLMGQLGWTIFGGGIMDQIPESQIPFPHRNKLMIM</sequence>
<evidence type="ECO:0000313" key="1">
    <source>
        <dbReference type="EMBL" id="CAI9090395.1"/>
    </source>
</evidence>
<proteinExistence type="predicted"/>
<keyword evidence="2" id="KW-1185">Reference proteome</keyword>
<name>A0AAV1C4M2_OLDCO</name>
<gene>
    <name evidence="1" type="ORF">OLC1_LOCUS2562</name>
</gene>
<organism evidence="1 2">
    <name type="scientific">Oldenlandia corymbosa var. corymbosa</name>
    <dbReference type="NCBI Taxonomy" id="529605"/>
    <lineage>
        <taxon>Eukaryota</taxon>
        <taxon>Viridiplantae</taxon>
        <taxon>Streptophyta</taxon>
        <taxon>Embryophyta</taxon>
        <taxon>Tracheophyta</taxon>
        <taxon>Spermatophyta</taxon>
        <taxon>Magnoliopsida</taxon>
        <taxon>eudicotyledons</taxon>
        <taxon>Gunneridae</taxon>
        <taxon>Pentapetalae</taxon>
        <taxon>asterids</taxon>
        <taxon>lamiids</taxon>
        <taxon>Gentianales</taxon>
        <taxon>Rubiaceae</taxon>
        <taxon>Rubioideae</taxon>
        <taxon>Spermacoceae</taxon>
        <taxon>Hedyotis-Oldenlandia complex</taxon>
        <taxon>Oldenlandia</taxon>
    </lineage>
</organism>
<evidence type="ECO:0000313" key="2">
    <source>
        <dbReference type="Proteomes" id="UP001161247"/>
    </source>
</evidence>
<protein>
    <submittedName>
        <fullName evidence="1">OLC1v1025158C1</fullName>
    </submittedName>
</protein>
<dbReference type="Proteomes" id="UP001161247">
    <property type="component" value="Chromosome 1"/>
</dbReference>
<dbReference type="InterPro" id="IPR016169">
    <property type="entry name" value="FAD-bd_PCMH_sub2"/>
</dbReference>
<dbReference type="PANTHER" id="PTHR32448">
    <property type="entry name" value="OS08G0158400 PROTEIN"/>
    <property type="match status" value="1"/>
</dbReference>
<dbReference type="Gene3D" id="3.30.465.10">
    <property type="match status" value="1"/>
</dbReference>
<dbReference type="AlphaFoldDB" id="A0AAV1C4M2"/>